<keyword evidence="3" id="KW-1185">Reference proteome</keyword>
<feature type="region of interest" description="Disordered" evidence="1">
    <location>
        <begin position="135"/>
        <end position="157"/>
    </location>
</feature>
<sequence>MEHMSSGGSYPVQVKNTFIELLEEGEEEDPMSLSLWPRSKTVPTGTVACDHRRGLSDASTIASSDEDGRAPTADDPACGGSEVRRDCFGSGGGHSVQVKNTFIELEDVGEEEDPISLSLWPRSKTVPHGELSRDLLGTSEEGADASSDGEGGAAPTGYEAAGERLRCGSSEGLLERFNGVGSVSVQVKNTFIELEEDDEEEDPMSLVSRSKTAPSGALGCDSLLNRDGAGSDMSSDEDGGGPTFGESVGGRVHCGSSGELVSRFNSVGSVSVQVKNTFIELEEDGEEEDPMSLVPRSKTVPNGALSCGILPSRDGAGSESCGEDGGVQGVDEPAAGLAAQQATLFCSTPTPRWEAALPTLWPAAAVHSGAGLAFGHAPDTAEGPRRQEREEGPASAARSAEAVTRSEGGGPKDPKTTGGSRSLQQQTLQSSEVDGFSRAQWTVDGRKLRGSDKRLVSPSFDLDLGLGAGPVAFVLVLYPKSATFKGSSSFKEAGGLGHVQLKCVSELDGDAAAVKVRLSVGRGRARQLRGPFVHSFAASPLLALPKAQAEWDFGAAVEGQPASLFVSVDVALA</sequence>
<protein>
    <submittedName>
        <fullName evidence="2">Uncharacterized protein</fullName>
    </submittedName>
</protein>
<evidence type="ECO:0000313" key="2">
    <source>
        <dbReference type="EMBL" id="CAK0878769.1"/>
    </source>
</evidence>
<gene>
    <name evidence="2" type="ORF">PCOR1329_LOCUS62409</name>
</gene>
<feature type="compositionally biased region" description="Basic and acidic residues" evidence="1">
    <location>
        <begin position="382"/>
        <end position="392"/>
    </location>
</feature>
<comment type="caution">
    <text evidence="2">The sequence shown here is derived from an EMBL/GenBank/DDBJ whole genome shotgun (WGS) entry which is preliminary data.</text>
</comment>
<dbReference type="Proteomes" id="UP001189429">
    <property type="component" value="Unassembled WGS sequence"/>
</dbReference>
<proteinExistence type="predicted"/>
<dbReference type="EMBL" id="CAUYUJ010017881">
    <property type="protein sequence ID" value="CAK0878769.1"/>
    <property type="molecule type" value="Genomic_DNA"/>
</dbReference>
<feature type="region of interest" description="Disordered" evidence="1">
    <location>
        <begin position="373"/>
        <end position="435"/>
    </location>
</feature>
<feature type="region of interest" description="Disordered" evidence="1">
    <location>
        <begin position="53"/>
        <end position="78"/>
    </location>
</feature>
<accession>A0ABN9VYK7</accession>
<evidence type="ECO:0000256" key="1">
    <source>
        <dbReference type="SAM" id="MobiDB-lite"/>
    </source>
</evidence>
<name>A0ABN9VYK7_9DINO</name>
<evidence type="ECO:0000313" key="3">
    <source>
        <dbReference type="Proteomes" id="UP001189429"/>
    </source>
</evidence>
<reference evidence="2" key="1">
    <citation type="submission" date="2023-10" db="EMBL/GenBank/DDBJ databases">
        <authorList>
            <person name="Chen Y."/>
            <person name="Shah S."/>
            <person name="Dougan E. K."/>
            <person name="Thang M."/>
            <person name="Chan C."/>
        </authorList>
    </citation>
    <scope>NUCLEOTIDE SEQUENCE [LARGE SCALE GENOMIC DNA]</scope>
</reference>
<feature type="compositionally biased region" description="Low complexity" evidence="1">
    <location>
        <begin position="416"/>
        <end position="431"/>
    </location>
</feature>
<organism evidence="2 3">
    <name type="scientific">Prorocentrum cordatum</name>
    <dbReference type="NCBI Taxonomy" id="2364126"/>
    <lineage>
        <taxon>Eukaryota</taxon>
        <taxon>Sar</taxon>
        <taxon>Alveolata</taxon>
        <taxon>Dinophyceae</taxon>
        <taxon>Prorocentrales</taxon>
        <taxon>Prorocentraceae</taxon>
        <taxon>Prorocentrum</taxon>
    </lineage>
</organism>
<feature type="region of interest" description="Disordered" evidence="1">
    <location>
        <begin position="195"/>
        <end position="251"/>
    </location>
</feature>